<evidence type="ECO:0000313" key="1">
    <source>
        <dbReference type="EMBL" id="PUV25897.1"/>
    </source>
</evidence>
<proteinExistence type="predicted"/>
<organism evidence="1 2">
    <name type="scientific">Sphingobacterium athyrii</name>
    <dbReference type="NCBI Taxonomy" id="2152717"/>
    <lineage>
        <taxon>Bacteria</taxon>
        <taxon>Pseudomonadati</taxon>
        <taxon>Bacteroidota</taxon>
        <taxon>Sphingobacteriia</taxon>
        <taxon>Sphingobacteriales</taxon>
        <taxon>Sphingobacteriaceae</taxon>
        <taxon>Sphingobacterium</taxon>
    </lineage>
</organism>
<dbReference type="Gene3D" id="3.60.15.10">
    <property type="entry name" value="Ribonuclease Z/Hydroxyacylglutathione hydrolase-like"/>
    <property type="match status" value="1"/>
</dbReference>
<sequence length="317" mass="36461">MSIILSDFLVRKPEGYYCRYGDFFIDAGSPVAHNVVSHAHGDHASSGHDYVYCTNGTALFMSYRYRQNRKDSYQVKLFNGTFKIGPVEITFLPAGHILGSAQILMEYKGVRYLYTGDYKLQPDETCEPIELQQADVLITESTFANPEIIHPDPIAEIKKLEGHASNILLGTYVLGKAQRVTDLINRYCPERRVLVHSGILPYHRLYDEHGLKKMSYEPYNRREMKQGEQNKVYLVPPMTFNSYFRATKVLRAFASGWKRLQAQNDIELYISDHVDWNDILHYIKLVAPREVWTLHGDGTILKSYFGEQLTVRDVHSA</sequence>
<dbReference type="PANTHER" id="PTHR11203:SF49">
    <property type="entry name" value="BLL1145 PROTEIN"/>
    <property type="match status" value="1"/>
</dbReference>
<dbReference type="OrthoDB" id="9803916at2"/>
<keyword evidence="1" id="KW-0269">Exonuclease</keyword>
<dbReference type="RefSeq" id="WP_108632201.1">
    <property type="nucleotide sequence ID" value="NZ_QCXX01000001.1"/>
</dbReference>
<dbReference type="Proteomes" id="UP000250831">
    <property type="component" value="Unassembled WGS sequence"/>
</dbReference>
<protein>
    <submittedName>
        <fullName evidence="1">Exonuclease</fullName>
    </submittedName>
</protein>
<dbReference type="PANTHER" id="PTHR11203">
    <property type="entry name" value="CLEAVAGE AND POLYADENYLATION SPECIFICITY FACTOR FAMILY MEMBER"/>
    <property type="match status" value="1"/>
</dbReference>
<name>A0A363NYT1_9SPHI</name>
<dbReference type="GO" id="GO:0004521">
    <property type="term" value="F:RNA endonuclease activity"/>
    <property type="evidence" value="ECO:0007669"/>
    <property type="project" value="TreeGrafter"/>
</dbReference>
<accession>A0A363NYT1</accession>
<dbReference type="EMBL" id="QCXX01000001">
    <property type="protein sequence ID" value="PUV25897.1"/>
    <property type="molecule type" value="Genomic_DNA"/>
</dbReference>
<dbReference type="AlphaFoldDB" id="A0A363NYT1"/>
<dbReference type="SUPFAM" id="SSF56281">
    <property type="entry name" value="Metallo-hydrolase/oxidoreductase"/>
    <property type="match status" value="1"/>
</dbReference>
<evidence type="ECO:0000313" key="2">
    <source>
        <dbReference type="Proteomes" id="UP000250831"/>
    </source>
</evidence>
<comment type="caution">
    <text evidence="1">The sequence shown here is derived from an EMBL/GenBank/DDBJ whole genome shotgun (WGS) entry which is preliminary data.</text>
</comment>
<dbReference type="InterPro" id="IPR050698">
    <property type="entry name" value="MBL"/>
</dbReference>
<keyword evidence="1" id="KW-0378">Hydrolase</keyword>
<gene>
    <name evidence="1" type="ORF">DCO56_02680</name>
</gene>
<keyword evidence="2" id="KW-1185">Reference proteome</keyword>
<dbReference type="GO" id="GO:0004527">
    <property type="term" value="F:exonuclease activity"/>
    <property type="evidence" value="ECO:0007669"/>
    <property type="project" value="UniProtKB-KW"/>
</dbReference>
<reference evidence="1 2" key="1">
    <citation type="submission" date="2018-04" db="EMBL/GenBank/DDBJ databases">
        <title>Sphingobacterium sp. M46 Genome.</title>
        <authorList>
            <person name="Cheng J."/>
            <person name="Li Y."/>
        </authorList>
    </citation>
    <scope>NUCLEOTIDE SEQUENCE [LARGE SCALE GENOMIC DNA]</scope>
    <source>
        <strain evidence="1 2">M46</strain>
    </source>
</reference>
<dbReference type="InterPro" id="IPR036866">
    <property type="entry name" value="RibonucZ/Hydroxyglut_hydro"/>
</dbReference>
<keyword evidence="1" id="KW-0540">Nuclease</keyword>